<proteinExistence type="inferred from homology"/>
<keyword evidence="3 7" id="KW-0808">Transferase</keyword>
<gene>
    <name evidence="7" type="primary">tgt</name>
    <name evidence="9" type="ORF">BU251_01240</name>
</gene>
<evidence type="ECO:0000256" key="2">
    <source>
        <dbReference type="ARBA" id="ARBA00022676"/>
    </source>
</evidence>
<dbReference type="FunFam" id="3.20.20.105:FF:000001">
    <property type="entry name" value="Queuine tRNA-ribosyltransferase"/>
    <property type="match status" value="1"/>
</dbReference>
<dbReference type="InterPro" id="IPR004803">
    <property type="entry name" value="TGT"/>
</dbReference>
<keyword evidence="10" id="KW-1185">Reference proteome</keyword>
<dbReference type="InterPro" id="IPR050076">
    <property type="entry name" value="ArchSynthase1/Queuine_TRR"/>
</dbReference>
<dbReference type="PANTHER" id="PTHR46499:SF1">
    <property type="entry name" value="QUEUINE TRNA-RIBOSYLTRANSFERASE"/>
    <property type="match status" value="1"/>
</dbReference>
<keyword evidence="5 7" id="KW-0671">Queuosine biosynthesis</keyword>
<reference evidence="9 10" key="1">
    <citation type="submission" date="2017-01" db="EMBL/GenBank/DDBJ databases">
        <title>First insights into the biology of 'candidatus Vampirococcus archaeovorus'.</title>
        <authorList>
            <person name="Kizina J."/>
            <person name="Jordan S."/>
            <person name="Stueber K."/>
            <person name="Reinhardt R."/>
            <person name="Harder J."/>
        </authorList>
    </citation>
    <scope>NUCLEOTIDE SEQUENCE [LARGE SCALE GENOMIC DNA]</scope>
    <source>
        <strain evidence="9 10">LiM</strain>
    </source>
</reference>
<feature type="region of interest" description="RNA binding" evidence="7">
    <location>
        <begin position="248"/>
        <end position="254"/>
    </location>
</feature>
<evidence type="ECO:0000256" key="4">
    <source>
        <dbReference type="ARBA" id="ARBA00022694"/>
    </source>
</evidence>
<dbReference type="EC" id="2.4.2.29" evidence="7"/>
<keyword evidence="4 7" id="KW-0819">tRNA processing</keyword>
<evidence type="ECO:0000256" key="5">
    <source>
        <dbReference type="ARBA" id="ARBA00022785"/>
    </source>
</evidence>
<feature type="binding site" evidence="7">
    <location>
        <position position="217"/>
    </location>
    <ligand>
        <name>substrate</name>
    </ligand>
</feature>
<evidence type="ECO:0000259" key="8">
    <source>
        <dbReference type="Pfam" id="PF01702"/>
    </source>
</evidence>
<dbReference type="GO" id="GO:0046872">
    <property type="term" value="F:metal ion binding"/>
    <property type="evidence" value="ECO:0007669"/>
    <property type="project" value="UniProtKB-KW"/>
</dbReference>
<dbReference type="InterPro" id="IPR002616">
    <property type="entry name" value="tRNA_ribo_trans-like"/>
</dbReference>
<feature type="binding site" evidence="7">
    <location>
        <position position="336"/>
    </location>
    <ligand>
        <name>Zn(2+)</name>
        <dbReference type="ChEBI" id="CHEBI:29105"/>
    </ligand>
</feature>
<evidence type="ECO:0000256" key="7">
    <source>
        <dbReference type="HAMAP-Rule" id="MF_00168"/>
    </source>
</evidence>
<dbReference type="Proteomes" id="UP000287243">
    <property type="component" value="Chromosome"/>
</dbReference>
<feature type="active site" description="Proton acceptor" evidence="7">
    <location>
        <position position="93"/>
    </location>
</feature>
<feature type="binding site" evidence="7">
    <location>
        <position position="307"/>
    </location>
    <ligand>
        <name>Zn(2+)</name>
        <dbReference type="ChEBI" id="CHEBI:29105"/>
    </ligand>
</feature>
<feature type="region of interest" description="RNA binding; important for wobble base 34 recognition" evidence="7">
    <location>
        <begin position="272"/>
        <end position="276"/>
    </location>
</feature>
<accession>A0A410P2Y6</accession>
<feature type="domain" description="tRNA-guanine(15) transglycosylase-like" evidence="8">
    <location>
        <begin position="14"/>
        <end position="369"/>
    </location>
</feature>
<feature type="binding site" evidence="7">
    <location>
        <begin position="93"/>
        <end position="97"/>
    </location>
    <ligand>
        <name>substrate</name>
    </ligand>
</feature>
<evidence type="ECO:0000256" key="6">
    <source>
        <dbReference type="ARBA" id="ARBA00050112"/>
    </source>
</evidence>
<feature type="binding site" evidence="7">
    <location>
        <position position="305"/>
    </location>
    <ligand>
        <name>Zn(2+)</name>
        <dbReference type="ChEBI" id="CHEBI:29105"/>
    </ligand>
</feature>
<comment type="pathway">
    <text evidence="1 7">tRNA modification; tRNA-queuosine biosynthesis.</text>
</comment>
<evidence type="ECO:0000256" key="1">
    <source>
        <dbReference type="ARBA" id="ARBA00004691"/>
    </source>
</evidence>
<keyword evidence="7" id="KW-0862">Zinc</keyword>
<dbReference type="UniPathway" id="UPA00392"/>
<dbReference type="GO" id="GO:0008479">
    <property type="term" value="F:tRNA-guanosine(34) queuine transglycosylase activity"/>
    <property type="evidence" value="ECO:0007669"/>
    <property type="project" value="UniProtKB-UniRule"/>
</dbReference>
<evidence type="ECO:0000313" key="10">
    <source>
        <dbReference type="Proteomes" id="UP000287243"/>
    </source>
</evidence>
<dbReference type="InterPro" id="IPR036511">
    <property type="entry name" value="TGT-like_sf"/>
</dbReference>
<protein>
    <recommendedName>
        <fullName evidence="7">Queuine tRNA-ribosyltransferase</fullName>
        <ecNumber evidence="7">2.4.2.29</ecNumber>
    </recommendedName>
    <alternativeName>
        <fullName evidence="7">Guanine insertion enzyme</fullName>
    </alternativeName>
    <alternativeName>
        <fullName evidence="7">tRNA-guanine transglycosylase</fullName>
    </alternativeName>
</protein>
<dbReference type="Pfam" id="PF01702">
    <property type="entry name" value="TGT"/>
    <property type="match status" value="1"/>
</dbReference>
<comment type="catalytic activity">
    <reaction evidence="6 7">
        <text>7-aminomethyl-7-carbaguanine + guanosine(34) in tRNA = 7-aminomethyl-7-carbaguanosine(34) in tRNA + guanine</text>
        <dbReference type="Rhea" id="RHEA:24104"/>
        <dbReference type="Rhea" id="RHEA-COMP:10341"/>
        <dbReference type="Rhea" id="RHEA-COMP:10342"/>
        <dbReference type="ChEBI" id="CHEBI:16235"/>
        <dbReference type="ChEBI" id="CHEBI:58703"/>
        <dbReference type="ChEBI" id="CHEBI:74269"/>
        <dbReference type="ChEBI" id="CHEBI:82833"/>
        <dbReference type="EC" id="2.4.2.29"/>
    </reaction>
</comment>
<dbReference type="SUPFAM" id="SSF51713">
    <property type="entry name" value="tRNA-guanine transglycosylase"/>
    <property type="match status" value="1"/>
</dbReference>
<dbReference type="GO" id="GO:0005829">
    <property type="term" value="C:cytosol"/>
    <property type="evidence" value="ECO:0007669"/>
    <property type="project" value="TreeGrafter"/>
</dbReference>
<feature type="active site" description="Nucleophile" evidence="7">
    <location>
        <position position="267"/>
    </location>
</feature>
<dbReference type="AlphaFoldDB" id="A0A410P2Y6"/>
<dbReference type="GO" id="GO:0008616">
    <property type="term" value="P:tRNA queuosine(34) biosynthetic process"/>
    <property type="evidence" value="ECO:0007669"/>
    <property type="project" value="UniProtKB-UniRule"/>
</dbReference>
<evidence type="ECO:0000256" key="3">
    <source>
        <dbReference type="ARBA" id="ARBA00022679"/>
    </source>
</evidence>
<feature type="binding site" evidence="7">
    <location>
        <position position="190"/>
    </location>
    <ligand>
        <name>substrate</name>
    </ligand>
</feature>
<feature type="binding site" evidence="7">
    <location>
        <position position="310"/>
    </location>
    <ligand>
        <name>Zn(2+)</name>
        <dbReference type="ChEBI" id="CHEBI:29105"/>
    </ligand>
</feature>
<dbReference type="Gene3D" id="3.20.20.105">
    <property type="entry name" value="Queuine tRNA-ribosyltransferase-like"/>
    <property type="match status" value="1"/>
</dbReference>
<dbReference type="OrthoDB" id="9805417at2"/>
<comment type="cofactor">
    <cofactor evidence="7">
        <name>Zn(2+)</name>
        <dbReference type="ChEBI" id="CHEBI:29105"/>
    </cofactor>
    <text evidence="7">Binds 1 zinc ion per subunit.</text>
</comment>
<name>A0A410P2Y6_VELA1</name>
<sequence>MPMNFSVIHTDKETQARAGILQMERGSLETPVFMPVGTQATVKSLSPRELEEAGAQIMLNNAYHLYLRPGTEIIREAGGLHKFMNWPKLILTDSGGYQVFSLSLLRKIKDEGVEFQSHLDGSRHFLTPESVIGIQNDLGSDIMMPLDECVHYPASFDLAQKAVDRTTLWAGRSKKEWAKTQRGVLFGIVQGSTYPELRKKSAEELKSIGFQGYAIGGISVGEPQDLMYNMISFAARELPAEAPRYVMGVGLPEDILEAVSLGADMFDCVVPTRYGRNGSAFTSCGKITVRNGAYSRDRTPLDPRCDCYCCRNFTRSYLRHLFNTGEILGLRLVSYHNVYFFLDLMKKVRASLHEGRFASFKREFLSRYRQKEG</sequence>
<dbReference type="PANTHER" id="PTHR46499">
    <property type="entry name" value="QUEUINE TRNA-RIBOSYLTRANSFERASE"/>
    <property type="match status" value="1"/>
</dbReference>
<dbReference type="NCBIfam" id="TIGR00430">
    <property type="entry name" value="Q_tRNA_tgt"/>
    <property type="match status" value="1"/>
</dbReference>
<dbReference type="NCBIfam" id="TIGR00449">
    <property type="entry name" value="tgt_general"/>
    <property type="match status" value="1"/>
</dbReference>
<organism evidence="9 10">
    <name type="scientific">Velamenicoccus archaeovorus</name>
    <dbReference type="NCBI Taxonomy" id="1930593"/>
    <lineage>
        <taxon>Bacteria</taxon>
        <taxon>Pseudomonadati</taxon>
        <taxon>Candidatus Omnitrophota</taxon>
        <taxon>Candidatus Velamenicoccus</taxon>
    </lineage>
</organism>
<dbReference type="CDD" id="cd00945">
    <property type="entry name" value="Aldolase_Class_I"/>
    <property type="match status" value="1"/>
</dbReference>
<evidence type="ECO:0000313" key="9">
    <source>
        <dbReference type="EMBL" id="QAT16448.1"/>
    </source>
</evidence>
<dbReference type="KEGG" id="vai:BU251_01240"/>
<keyword evidence="2 7" id="KW-0328">Glycosyltransferase</keyword>
<keyword evidence="7" id="KW-0479">Metal-binding</keyword>
<feature type="binding site" evidence="7">
    <location>
        <position position="147"/>
    </location>
    <ligand>
        <name>substrate</name>
    </ligand>
</feature>
<comment type="subunit">
    <text evidence="7">Homodimer. Within each dimer, one monomer is responsible for RNA recognition and catalysis, while the other monomer binds to the replacement base PreQ1.</text>
</comment>
<comment type="function">
    <text evidence="7">Catalyzes the base-exchange of a guanine (G) residue with the queuine precursor 7-aminomethyl-7-deazaguanine (PreQ1) at position 34 (anticodon wobble position) in tRNAs with GU(N) anticodons (tRNA-Asp, -Asn, -His and -Tyr). Catalysis occurs through a double-displacement mechanism. The nucleophile active site attacks the C1' of nucleotide 34 to detach the guanine base from the RNA, forming a covalent enzyme-RNA intermediate. The proton acceptor active site deprotonates the incoming PreQ1, allowing a nucleophilic attack on the C1' of the ribose to form the product. After dissociation, two additional enzymatic reactions on the tRNA convert PreQ1 to queuine (Q), resulting in the hypermodified nucleoside queuosine (7-(((4,5-cis-dihydroxy-2-cyclopenten-1-yl)amino)methyl)-7-deazaguanosine).</text>
</comment>
<comment type="similarity">
    <text evidence="7">Belongs to the queuine tRNA-ribosyltransferase family.</text>
</comment>
<dbReference type="EMBL" id="CP019384">
    <property type="protein sequence ID" value="QAT16448.1"/>
    <property type="molecule type" value="Genomic_DNA"/>
</dbReference>
<dbReference type="HAMAP" id="MF_00168">
    <property type="entry name" value="Q_tRNA_Tgt"/>
    <property type="match status" value="1"/>
</dbReference>